<dbReference type="Pfam" id="PF05343">
    <property type="entry name" value="Peptidase_M42"/>
    <property type="match status" value="1"/>
</dbReference>
<dbReference type="PIRSF" id="PIRSF001123">
    <property type="entry name" value="PepA_GA"/>
    <property type="match status" value="1"/>
</dbReference>
<accession>A0A9D7SEF6</accession>
<evidence type="ECO:0000256" key="8">
    <source>
        <dbReference type="PIRSR" id="PIRSR001123-2"/>
    </source>
</evidence>
<evidence type="ECO:0000256" key="7">
    <source>
        <dbReference type="PIRSR" id="PIRSR001123-1"/>
    </source>
</evidence>
<feature type="binding site" evidence="8">
    <location>
        <position position="238"/>
    </location>
    <ligand>
        <name>Zn(2+)</name>
        <dbReference type="ChEBI" id="CHEBI:29105"/>
        <label>1</label>
    </ligand>
</feature>
<feature type="binding site" evidence="8">
    <location>
        <position position="181"/>
    </location>
    <ligand>
        <name>Zn(2+)</name>
        <dbReference type="ChEBI" id="CHEBI:29105"/>
        <label>2</label>
    </ligand>
</feature>
<evidence type="ECO:0000256" key="6">
    <source>
        <dbReference type="PIRNR" id="PIRNR001123"/>
    </source>
</evidence>
<dbReference type="PANTHER" id="PTHR32481:SF0">
    <property type="entry name" value="AMINOPEPTIDASE YPDE-RELATED"/>
    <property type="match status" value="1"/>
</dbReference>
<feature type="binding site" evidence="8">
    <location>
        <position position="325"/>
    </location>
    <ligand>
        <name>Zn(2+)</name>
        <dbReference type="ChEBI" id="CHEBI:29105"/>
        <label>2</label>
    </ligand>
</feature>
<dbReference type="Gene3D" id="3.40.630.10">
    <property type="entry name" value="Zn peptidases"/>
    <property type="match status" value="1"/>
</dbReference>
<dbReference type="InterPro" id="IPR008007">
    <property type="entry name" value="Peptidase_M42"/>
</dbReference>
<keyword evidence="3" id="KW-0645">Protease</keyword>
<evidence type="ECO:0000313" key="10">
    <source>
        <dbReference type="Proteomes" id="UP000808349"/>
    </source>
</evidence>
<gene>
    <name evidence="9" type="ORF">IPO85_20380</name>
</gene>
<organism evidence="9 10">
    <name type="scientific">Candidatus Defluviibacterium haderslevense</name>
    <dbReference type="NCBI Taxonomy" id="2981993"/>
    <lineage>
        <taxon>Bacteria</taxon>
        <taxon>Pseudomonadati</taxon>
        <taxon>Bacteroidota</taxon>
        <taxon>Saprospiria</taxon>
        <taxon>Saprospirales</taxon>
        <taxon>Saprospiraceae</taxon>
        <taxon>Candidatus Defluviibacterium</taxon>
    </lineage>
</organism>
<feature type="binding site" evidence="8">
    <location>
        <position position="181"/>
    </location>
    <ligand>
        <name>Zn(2+)</name>
        <dbReference type="ChEBI" id="CHEBI:29105"/>
        <label>1</label>
    </ligand>
</feature>
<dbReference type="SUPFAM" id="SSF101821">
    <property type="entry name" value="Aminopeptidase/glucanase lid domain"/>
    <property type="match status" value="1"/>
</dbReference>
<keyword evidence="4 8" id="KW-0479">Metal-binding</keyword>
<dbReference type="EMBL" id="JADKFW010000021">
    <property type="protein sequence ID" value="MBK9719826.1"/>
    <property type="molecule type" value="Genomic_DNA"/>
</dbReference>
<comment type="cofactor">
    <cofactor evidence="8">
        <name>a divalent metal cation</name>
        <dbReference type="ChEBI" id="CHEBI:60240"/>
    </cofactor>
    <text evidence="8">Binds 2 divalent metal cations per subunit.</text>
</comment>
<dbReference type="AlphaFoldDB" id="A0A9D7SEF6"/>
<reference evidence="9 10" key="1">
    <citation type="submission" date="2020-10" db="EMBL/GenBank/DDBJ databases">
        <title>Connecting structure to function with the recovery of over 1000 high-quality activated sludge metagenome-assembled genomes encoding full-length rRNA genes using long-read sequencing.</title>
        <authorList>
            <person name="Singleton C.M."/>
            <person name="Petriglieri F."/>
            <person name="Kristensen J.M."/>
            <person name="Kirkegaard R.H."/>
            <person name="Michaelsen T.Y."/>
            <person name="Andersen M.H."/>
            <person name="Karst S.M."/>
            <person name="Dueholm M.S."/>
            <person name="Nielsen P.H."/>
            <person name="Albertsen M."/>
        </authorList>
    </citation>
    <scope>NUCLEOTIDE SEQUENCE [LARGE SCALE GENOMIC DNA]</scope>
    <source>
        <strain evidence="9">Ribe_18-Q3-R11-54_BAT3C.373</strain>
    </source>
</reference>
<dbReference type="InterPro" id="IPR051464">
    <property type="entry name" value="Peptidase_M42_aminopept"/>
</dbReference>
<evidence type="ECO:0000256" key="5">
    <source>
        <dbReference type="ARBA" id="ARBA00022801"/>
    </source>
</evidence>
<dbReference type="GO" id="GO:0006508">
    <property type="term" value="P:proteolysis"/>
    <property type="evidence" value="ECO:0007669"/>
    <property type="project" value="UniProtKB-KW"/>
</dbReference>
<evidence type="ECO:0000256" key="2">
    <source>
        <dbReference type="ARBA" id="ARBA00022438"/>
    </source>
</evidence>
<dbReference type="Proteomes" id="UP000808349">
    <property type="component" value="Unassembled WGS sequence"/>
</dbReference>
<evidence type="ECO:0000256" key="4">
    <source>
        <dbReference type="ARBA" id="ARBA00022723"/>
    </source>
</evidence>
<sequence>MSIINKKSEEFLFEYLNNASPTGHEASGQKIWLDYIKDYVDEWHLDYYGTLYSVVNPGKDFKVIIEGHSDEISWMVNYITDDGYIYVIRNGGSDQSIAPSKRVNIHTEKGFVKGIFGWPAIHMRKGIDTNMTATIENIFIDVGAKDKEEVEKMGIHVGQVITYEDTLMKLNDTFYVGRALDNRMGGFCIAEVARLLKKNKVKLPFSLYIVNSVQEEIGLRGAEMIAETIKPNIAIVTDVTHDTHTPMVKTKEQGSIKCGSGPVICYAPAVHNTLQKLVVKTAAEKEIPIQRSAASRSTGTDTDAFAYSNGGVPSVLISLPLRYMHTTVESAHKADIEHVIKLIYEVLLAIDPKKSLKYF</sequence>
<keyword evidence="5" id="KW-0378">Hydrolase</keyword>
<dbReference type="CDD" id="cd05656">
    <property type="entry name" value="M42_Frv"/>
    <property type="match status" value="1"/>
</dbReference>
<proteinExistence type="inferred from homology"/>
<keyword evidence="2" id="KW-0031">Aminopeptidase</keyword>
<feature type="binding site" evidence="8">
    <location>
        <position position="216"/>
    </location>
    <ligand>
        <name>Zn(2+)</name>
        <dbReference type="ChEBI" id="CHEBI:29105"/>
        <label>2</label>
    </ligand>
</feature>
<name>A0A9D7SEF6_9BACT</name>
<dbReference type="InterPro" id="IPR023367">
    <property type="entry name" value="Peptidase_M42_dom2"/>
</dbReference>
<feature type="active site" description="Proton acceptor" evidence="7">
    <location>
        <position position="215"/>
    </location>
</feature>
<dbReference type="Gene3D" id="2.40.30.40">
    <property type="entry name" value="Peptidase M42, domain 2"/>
    <property type="match status" value="1"/>
</dbReference>
<evidence type="ECO:0000256" key="3">
    <source>
        <dbReference type="ARBA" id="ARBA00022670"/>
    </source>
</evidence>
<dbReference type="GO" id="GO:0046872">
    <property type="term" value="F:metal ion binding"/>
    <property type="evidence" value="ECO:0007669"/>
    <property type="project" value="UniProtKB-UniRule"/>
</dbReference>
<dbReference type="SUPFAM" id="SSF53187">
    <property type="entry name" value="Zn-dependent exopeptidases"/>
    <property type="match status" value="1"/>
</dbReference>
<dbReference type="GO" id="GO:0004177">
    <property type="term" value="F:aminopeptidase activity"/>
    <property type="evidence" value="ECO:0007669"/>
    <property type="project" value="UniProtKB-UniRule"/>
</dbReference>
<comment type="caution">
    <text evidence="9">The sequence shown here is derived from an EMBL/GenBank/DDBJ whole genome shotgun (WGS) entry which is preliminary data.</text>
</comment>
<evidence type="ECO:0000256" key="1">
    <source>
        <dbReference type="ARBA" id="ARBA00006272"/>
    </source>
</evidence>
<dbReference type="PANTHER" id="PTHR32481">
    <property type="entry name" value="AMINOPEPTIDASE"/>
    <property type="match status" value="1"/>
</dbReference>
<protein>
    <submittedName>
        <fullName evidence="9">M42 family metallopeptidase</fullName>
    </submittedName>
</protein>
<evidence type="ECO:0000313" key="9">
    <source>
        <dbReference type="EMBL" id="MBK9719826.1"/>
    </source>
</evidence>
<comment type="similarity">
    <text evidence="1 6">Belongs to the peptidase M42 family.</text>
</comment>
<feature type="binding site" evidence="8">
    <location>
        <position position="68"/>
    </location>
    <ligand>
        <name>Zn(2+)</name>
        <dbReference type="ChEBI" id="CHEBI:29105"/>
        <label>1</label>
    </ligand>
</feature>